<gene>
    <name evidence="10" type="ORF">DFO77_12926</name>
</gene>
<dbReference type="Gene3D" id="2.60.40.1250">
    <property type="entry name" value="Thiol:disulfide interchange protein DsbD, N-terminal domain"/>
    <property type="match status" value="1"/>
</dbReference>
<evidence type="ECO:0000256" key="3">
    <source>
        <dbReference type="ARBA" id="ARBA00022748"/>
    </source>
</evidence>
<feature type="transmembrane region" description="Helical" evidence="7">
    <location>
        <begin position="203"/>
        <end position="224"/>
    </location>
</feature>
<comment type="caution">
    <text evidence="10">The sequence shown here is derived from an EMBL/GenBank/DDBJ whole genome shotgun (WGS) entry which is preliminary data.</text>
</comment>
<sequence>MKKISLIIWFSLLFSGLTLNAQILEPVKWAFSLNQLSETEYEIIADATIDEGWHLYSSNIPEGGPIATSVTLVNSGENVNAGNLREEPEADVQFDQAFDMELSWFSNEARFILPVTVTGSDVSVLEGYVEFMACDDEQCLPPDRVDFSFVLDETGEPAENVSEASGADKEEGTEADVASKDEGEVANKTGKEDQSETRGNWTIFWLSFLGGFAALLTPCVFPMIPMTVSFFTKQSKTKASGFRNAIFYGVSIIVIYVILGTVVTAVFGADVLNALSTNPWFNLFFAALLIVFAISFFGAFEIVLPNAWVSAADKGADKGGLIGIFFMAFTLALVSFSCTGPIVGTLIVQAASVGGMAPVIGMLGFSLALALPFALFAAFPGWLNSLPKSGGWLNSVKVVLGFLELAFAFKFLSITDMVWGLHVLEREVFIAIWIAIFGALGFYLMGKIRLPHDSPMDHLPVSRMMLGLVVFAFTIYMIPGLWGAPVNLISGFPPPNNYAESPYGVGNKAPGSGGGATAPLSEDMHLGPQGIPAFDDYEKALAYAKEVNKPLLLDFTGKGCTNCRKMEDAVWSDPAVKEMIANDYVLTSLYVDFREKLPEEEQYVSSVTGKKIRTIGNKWSDFQISRFQRNSQPHYVILGHDEQPLVEERGYDTDIKAYTDWLKSGLDAFRDRE</sequence>
<comment type="subcellular location">
    <subcellularLocation>
        <location evidence="1">Membrane</location>
        <topology evidence="1">Multi-pass membrane protein</topology>
    </subcellularLocation>
</comment>
<keyword evidence="5 7" id="KW-0472">Membrane</keyword>
<dbReference type="AlphaFoldDB" id="A0A368UKS3"/>
<evidence type="ECO:0000313" key="11">
    <source>
        <dbReference type="Proteomes" id="UP000252733"/>
    </source>
</evidence>
<feature type="region of interest" description="Disordered" evidence="6">
    <location>
        <begin position="157"/>
        <end position="194"/>
    </location>
</feature>
<dbReference type="EMBL" id="QPIZ01000029">
    <property type="protein sequence ID" value="RCW29302.1"/>
    <property type="molecule type" value="Genomic_DNA"/>
</dbReference>
<evidence type="ECO:0000256" key="1">
    <source>
        <dbReference type="ARBA" id="ARBA00004141"/>
    </source>
</evidence>
<reference evidence="10 11" key="1">
    <citation type="submission" date="2018-07" db="EMBL/GenBank/DDBJ databases">
        <title>Freshwater and sediment microbial communities from various areas in North America, analyzing microbe dynamics in response to fracking.</title>
        <authorList>
            <person name="Lamendella R."/>
        </authorList>
    </citation>
    <scope>NUCLEOTIDE SEQUENCE [LARGE SCALE GENOMIC DNA]</scope>
    <source>
        <strain evidence="10 11">160A</strain>
    </source>
</reference>
<evidence type="ECO:0000256" key="6">
    <source>
        <dbReference type="SAM" id="MobiDB-lite"/>
    </source>
</evidence>
<keyword evidence="4 7" id="KW-1133">Transmembrane helix</keyword>
<feature type="transmembrane region" description="Helical" evidence="7">
    <location>
        <begin position="359"/>
        <end position="379"/>
    </location>
</feature>
<evidence type="ECO:0000256" key="2">
    <source>
        <dbReference type="ARBA" id="ARBA00022692"/>
    </source>
</evidence>
<evidence type="ECO:0000256" key="4">
    <source>
        <dbReference type="ARBA" id="ARBA00022989"/>
    </source>
</evidence>
<dbReference type="PANTHER" id="PTHR32234">
    <property type="entry name" value="THIOL:DISULFIDE INTERCHANGE PROTEIN DSBD"/>
    <property type="match status" value="1"/>
</dbReference>
<feature type="transmembrane region" description="Helical" evidence="7">
    <location>
        <begin position="465"/>
        <end position="484"/>
    </location>
</feature>
<protein>
    <submittedName>
        <fullName evidence="10">Thiol:disulfide interchange protein DsbD</fullName>
    </submittedName>
</protein>
<feature type="domain" description="Thiol:disulfide interchange protein DsbD N-terminal" evidence="9">
    <location>
        <begin position="26"/>
        <end position="147"/>
    </location>
</feature>
<feature type="transmembrane region" description="Helical" evidence="7">
    <location>
        <begin position="428"/>
        <end position="445"/>
    </location>
</feature>
<keyword evidence="11" id="KW-1185">Reference proteome</keyword>
<evidence type="ECO:0000313" key="10">
    <source>
        <dbReference type="EMBL" id="RCW29302.1"/>
    </source>
</evidence>
<accession>A0A368UKS3</accession>
<dbReference type="GO" id="GO:0015035">
    <property type="term" value="F:protein-disulfide reductase activity"/>
    <property type="evidence" value="ECO:0007669"/>
    <property type="project" value="TreeGrafter"/>
</dbReference>
<dbReference type="InterPro" id="IPR028250">
    <property type="entry name" value="DsbDN"/>
</dbReference>
<feature type="domain" description="Cytochrome C biogenesis protein transmembrane" evidence="8">
    <location>
        <begin position="204"/>
        <end position="412"/>
    </location>
</feature>
<feature type="transmembrane region" description="Helical" evidence="7">
    <location>
        <begin position="399"/>
        <end position="422"/>
    </location>
</feature>
<proteinExistence type="predicted"/>
<evidence type="ECO:0000256" key="7">
    <source>
        <dbReference type="SAM" id="Phobius"/>
    </source>
</evidence>
<evidence type="ECO:0000259" key="9">
    <source>
        <dbReference type="Pfam" id="PF11412"/>
    </source>
</evidence>
<keyword evidence="2 7" id="KW-0812">Transmembrane</keyword>
<dbReference type="InterPro" id="IPR036249">
    <property type="entry name" value="Thioredoxin-like_sf"/>
</dbReference>
<feature type="transmembrane region" description="Helical" evidence="7">
    <location>
        <begin position="245"/>
        <end position="268"/>
    </location>
</feature>
<evidence type="ECO:0000256" key="5">
    <source>
        <dbReference type="ARBA" id="ARBA00023136"/>
    </source>
</evidence>
<dbReference type="SUPFAM" id="SSF52833">
    <property type="entry name" value="Thioredoxin-like"/>
    <property type="match status" value="1"/>
</dbReference>
<organism evidence="10 11">
    <name type="scientific">Marinilabilia salmonicolor</name>
    <dbReference type="NCBI Taxonomy" id="989"/>
    <lineage>
        <taxon>Bacteria</taxon>
        <taxon>Pseudomonadati</taxon>
        <taxon>Bacteroidota</taxon>
        <taxon>Bacteroidia</taxon>
        <taxon>Marinilabiliales</taxon>
        <taxon>Marinilabiliaceae</taxon>
        <taxon>Marinilabilia</taxon>
    </lineage>
</organism>
<dbReference type="InterPro" id="IPR036929">
    <property type="entry name" value="DsbDN_sf"/>
</dbReference>
<keyword evidence="3" id="KW-0201">Cytochrome c-type biogenesis</keyword>
<dbReference type="PANTHER" id="PTHR32234:SF0">
    <property type="entry name" value="THIOL:DISULFIDE INTERCHANGE PROTEIN DSBD"/>
    <property type="match status" value="1"/>
</dbReference>
<dbReference type="InterPro" id="IPR003834">
    <property type="entry name" value="Cyt_c_assmbl_TM_dom"/>
</dbReference>
<dbReference type="Pfam" id="PF11412">
    <property type="entry name" value="DsbD_N"/>
    <property type="match status" value="1"/>
</dbReference>
<name>A0A368UKS3_9BACT</name>
<evidence type="ECO:0000259" key="8">
    <source>
        <dbReference type="Pfam" id="PF02683"/>
    </source>
</evidence>
<dbReference type="GO" id="GO:0017004">
    <property type="term" value="P:cytochrome complex assembly"/>
    <property type="evidence" value="ECO:0007669"/>
    <property type="project" value="UniProtKB-KW"/>
</dbReference>
<dbReference type="Pfam" id="PF02683">
    <property type="entry name" value="DsbD_TM"/>
    <property type="match status" value="1"/>
</dbReference>
<dbReference type="RefSeq" id="WP_114437903.1">
    <property type="nucleotide sequence ID" value="NZ_QPIZ01000029.1"/>
</dbReference>
<dbReference type="GO" id="GO:0045454">
    <property type="term" value="P:cell redox homeostasis"/>
    <property type="evidence" value="ECO:0007669"/>
    <property type="project" value="TreeGrafter"/>
</dbReference>
<dbReference type="GO" id="GO:0016020">
    <property type="term" value="C:membrane"/>
    <property type="evidence" value="ECO:0007669"/>
    <property type="project" value="UniProtKB-SubCell"/>
</dbReference>
<feature type="compositionally biased region" description="Basic and acidic residues" evidence="6">
    <location>
        <begin position="166"/>
        <end position="194"/>
    </location>
</feature>
<feature type="transmembrane region" description="Helical" evidence="7">
    <location>
        <begin position="321"/>
        <end position="347"/>
    </location>
</feature>
<dbReference type="Proteomes" id="UP000252733">
    <property type="component" value="Unassembled WGS sequence"/>
</dbReference>
<feature type="transmembrane region" description="Helical" evidence="7">
    <location>
        <begin position="280"/>
        <end position="300"/>
    </location>
</feature>
<dbReference type="Gene3D" id="3.40.30.10">
    <property type="entry name" value="Glutaredoxin"/>
    <property type="match status" value="1"/>
</dbReference>
<dbReference type="Pfam" id="PF13899">
    <property type="entry name" value="Thioredoxin_7"/>
    <property type="match status" value="1"/>
</dbReference>